<accession>A0A4R5U4A0</accession>
<dbReference type="RefSeq" id="WP_133320401.1">
    <property type="nucleotide sequence ID" value="NZ_SMTF01000001.1"/>
</dbReference>
<proteinExistence type="predicted"/>
<keyword evidence="2" id="KW-1185">Reference proteome</keyword>
<protein>
    <recommendedName>
        <fullName evidence="3">HEPN AbiU2-like domain-containing protein</fullName>
    </recommendedName>
</protein>
<dbReference type="OrthoDB" id="6057336at2"/>
<dbReference type="AlphaFoldDB" id="A0A4R5U4A0"/>
<dbReference type="EMBL" id="SMTF01000001">
    <property type="protein sequence ID" value="TDK28580.1"/>
    <property type="molecule type" value="Genomic_DNA"/>
</dbReference>
<organism evidence="1 2">
    <name type="scientific">Luteimonas aestuarii</name>
    <dbReference type="NCBI Taxonomy" id="453837"/>
    <lineage>
        <taxon>Bacteria</taxon>
        <taxon>Pseudomonadati</taxon>
        <taxon>Pseudomonadota</taxon>
        <taxon>Gammaproteobacteria</taxon>
        <taxon>Lysobacterales</taxon>
        <taxon>Lysobacteraceae</taxon>
        <taxon>Luteimonas</taxon>
    </lineage>
</organism>
<reference evidence="1 2" key="1">
    <citation type="submission" date="2019-03" db="EMBL/GenBank/DDBJ databases">
        <title>Luteimonas zhaokaii sp.nov., isolated from the rectal contents of Plateau pika in Yushu, Qinghai Province, China.</title>
        <authorList>
            <person name="Zhang G."/>
        </authorList>
    </citation>
    <scope>NUCLEOTIDE SEQUENCE [LARGE SCALE GENOMIC DNA]</scope>
    <source>
        <strain evidence="1 2">B9</strain>
    </source>
</reference>
<evidence type="ECO:0008006" key="3">
    <source>
        <dbReference type="Google" id="ProtNLM"/>
    </source>
</evidence>
<dbReference type="Proteomes" id="UP000294796">
    <property type="component" value="Unassembled WGS sequence"/>
</dbReference>
<sequence length="295" mass="33689">MRQRIDLWKRVFDTDDNAISKALSKLTWDLAAFSCVVEMVRQAPNADAGKRLNGMVLEMLVSGFWSSTMQGVRRLAERETIHGQYGVCSLGGLLMDARAVRQRVTRRVFVEDIAGLEYNYAATEERYWRFLRAQAPGQAHWVPREYHYEPSVQRHAVFDWLSGTTPATSTPDDLIREEVFDTLDRRLAHLDGVVEHVNVEIAHAATEFSRSGRALQQWNLDDAKGSIKELAQIAQLVGEWLCFSGIGTVLPHPQFDQFAHLDQPLFTGDRRQLQATWDGLEQEISQWHNVDPRTL</sequence>
<name>A0A4R5U4A0_9GAMM</name>
<evidence type="ECO:0000313" key="2">
    <source>
        <dbReference type="Proteomes" id="UP000294796"/>
    </source>
</evidence>
<gene>
    <name evidence="1" type="ORF">E2F46_01480</name>
</gene>
<comment type="caution">
    <text evidence="1">The sequence shown here is derived from an EMBL/GenBank/DDBJ whole genome shotgun (WGS) entry which is preliminary data.</text>
</comment>
<evidence type="ECO:0000313" key="1">
    <source>
        <dbReference type="EMBL" id="TDK28580.1"/>
    </source>
</evidence>